<dbReference type="Proteomes" id="UP000229893">
    <property type="component" value="Unassembled WGS sequence"/>
</dbReference>
<comment type="caution">
    <text evidence="1">The sequence shown here is derived from an EMBL/GenBank/DDBJ whole genome shotgun (WGS) entry which is preliminary data.</text>
</comment>
<evidence type="ECO:0000313" key="1">
    <source>
        <dbReference type="EMBL" id="PIR04609.1"/>
    </source>
</evidence>
<gene>
    <name evidence="1" type="ORF">COV57_03425</name>
</gene>
<organism evidence="1 2">
    <name type="scientific">Candidatus Liptonbacteria bacterium CG11_big_fil_rev_8_21_14_0_20_35_14</name>
    <dbReference type="NCBI Taxonomy" id="1974634"/>
    <lineage>
        <taxon>Bacteria</taxon>
        <taxon>Candidatus Liptoniibacteriota</taxon>
    </lineage>
</organism>
<proteinExistence type="predicted"/>
<name>A0A2H0N6S7_9BACT</name>
<evidence type="ECO:0000313" key="2">
    <source>
        <dbReference type="Proteomes" id="UP000229893"/>
    </source>
</evidence>
<sequence length="444" mass="51738">MLTKLSKTIEDKKKNYAKSTASALLKNGTLIEMLYQPDNHKTMYCVARDGKWHYADFYKSDTLNIAPYKPENNLIQNKIVLLPSDVEEYSSETELIADIQSYIHKYMDIPELFEKVSSYYILLSWVYDRFSELPYLRVQGDYGTGKTRFLLTIGSLCYKPIFANGASTISPLFRLLNDFRGTLIIDESDFRFSDEKTEFVKILNNGNARGFPVLRSETNYTREFNPRAFVVFGPKLVATCGPFQDPALESRFLTHNTGQNKLRRDIPINLSKEHQEEAQRLRNKLLLFRIRNFHKVYIHTDMIDWEIEPRLNQIFIPLLSVIQDETMRDEIRLLARQFNKELVMNRGTAVEGQVLDIIKDILQNPNTKLTVKDITDWFTDRYGDEYQRKITTKWIGFVIRSKLNLKTAKSNGNYIIPPSEEPKLRILLEKYGLDTQSENKQSSS</sequence>
<dbReference type="InterPro" id="IPR027417">
    <property type="entry name" value="P-loop_NTPase"/>
</dbReference>
<dbReference type="SUPFAM" id="SSF52540">
    <property type="entry name" value="P-loop containing nucleoside triphosphate hydrolases"/>
    <property type="match status" value="1"/>
</dbReference>
<accession>A0A2H0N6S7</accession>
<dbReference type="EMBL" id="PCWO01000050">
    <property type="protein sequence ID" value="PIR04609.1"/>
    <property type="molecule type" value="Genomic_DNA"/>
</dbReference>
<evidence type="ECO:0008006" key="3">
    <source>
        <dbReference type="Google" id="ProtNLM"/>
    </source>
</evidence>
<reference evidence="1 2" key="1">
    <citation type="submission" date="2017-09" db="EMBL/GenBank/DDBJ databases">
        <title>Depth-based differentiation of microbial function through sediment-hosted aquifers and enrichment of novel symbionts in the deep terrestrial subsurface.</title>
        <authorList>
            <person name="Probst A.J."/>
            <person name="Ladd B."/>
            <person name="Jarett J.K."/>
            <person name="Geller-Mcgrath D.E."/>
            <person name="Sieber C.M."/>
            <person name="Emerson J.B."/>
            <person name="Anantharaman K."/>
            <person name="Thomas B.C."/>
            <person name="Malmstrom R."/>
            <person name="Stieglmeier M."/>
            <person name="Klingl A."/>
            <person name="Woyke T."/>
            <person name="Ryan C.M."/>
            <person name="Banfield J.F."/>
        </authorList>
    </citation>
    <scope>NUCLEOTIDE SEQUENCE [LARGE SCALE GENOMIC DNA]</scope>
    <source>
        <strain evidence="1">CG11_big_fil_rev_8_21_14_0_20_35_14</strain>
    </source>
</reference>
<dbReference type="AlphaFoldDB" id="A0A2H0N6S7"/>
<protein>
    <recommendedName>
        <fullName evidence="3">DUF3631 domain-containing protein</fullName>
    </recommendedName>
</protein>